<proteinExistence type="predicted"/>
<sequence>MANKSNQADARDVPLPENHNASSFVSQSGLLDLPHAGNHLSCRGMRNSHFIQSRLDRAMANCAWSEMFPSGHSVYLRFEGSDHRPLLTLLVQTAKKKRGTFRFD</sequence>
<comment type="caution">
    <text evidence="2">The sequence shown here is derived from an EMBL/GenBank/DDBJ whole genome shotgun (WGS) entry which is preliminary data.</text>
</comment>
<gene>
    <name evidence="2" type="ORF">DY000_02015943</name>
</gene>
<dbReference type="Proteomes" id="UP000266723">
    <property type="component" value="Unassembled WGS sequence"/>
</dbReference>
<dbReference type="SUPFAM" id="SSF56219">
    <property type="entry name" value="DNase I-like"/>
    <property type="match status" value="1"/>
</dbReference>
<dbReference type="EMBL" id="QGKV02000759">
    <property type="protein sequence ID" value="KAF3569092.1"/>
    <property type="molecule type" value="Genomic_DNA"/>
</dbReference>
<dbReference type="PANTHER" id="PTHR33710">
    <property type="entry name" value="BNAC02G09200D PROTEIN"/>
    <property type="match status" value="1"/>
</dbReference>
<protein>
    <submittedName>
        <fullName evidence="2">Uncharacterized protein</fullName>
    </submittedName>
</protein>
<evidence type="ECO:0000256" key="1">
    <source>
        <dbReference type="SAM" id="MobiDB-lite"/>
    </source>
</evidence>
<evidence type="ECO:0000313" key="2">
    <source>
        <dbReference type="EMBL" id="KAF3569092.1"/>
    </source>
</evidence>
<dbReference type="PANTHER" id="PTHR33710:SF79">
    <property type="entry name" value="OS06G0205337 PROTEIN"/>
    <property type="match status" value="1"/>
</dbReference>
<dbReference type="InterPro" id="IPR036691">
    <property type="entry name" value="Endo/exonu/phosph_ase_sf"/>
</dbReference>
<reference evidence="2 3" key="1">
    <citation type="journal article" date="2020" name="BMC Genomics">
        <title>Intraspecific diversification of the crop wild relative Brassica cretica Lam. using demographic model selection.</title>
        <authorList>
            <person name="Kioukis A."/>
            <person name="Michalopoulou V.A."/>
            <person name="Briers L."/>
            <person name="Pirintsos S."/>
            <person name="Studholme D.J."/>
            <person name="Pavlidis P."/>
            <person name="Sarris P.F."/>
        </authorList>
    </citation>
    <scope>NUCLEOTIDE SEQUENCE [LARGE SCALE GENOMIC DNA]</scope>
    <source>
        <strain evidence="3">cv. PFS-1207/04</strain>
    </source>
</reference>
<name>A0ABQ7D9X8_BRACR</name>
<keyword evidence="3" id="KW-1185">Reference proteome</keyword>
<feature type="region of interest" description="Disordered" evidence="1">
    <location>
        <begin position="1"/>
        <end position="21"/>
    </location>
</feature>
<organism evidence="2 3">
    <name type="scientific">Brassica cretica</name>
    <name type="common">Mustard</name>
    <dbReference type="NCBI Taxonomy" id="69181"/>
    <lineage>
        <taxon>Eukaryota</taxon>
        <taxon>Viridiplantae</taxon>
        <taxon>Streptophyta</taxon>
        <taxon>Embryophyta</taxon>
        <taxon>Tracheophyta</taxon>
        <taxon>Spermatophyta</taxon>
        <taxon>Magnoliopsida</taxon>
        <taxon>eudicotyledons</taxon>
        <taxon>Gunneridae</taxon>
        <taxon>Pentapetalae</taxon>
        <taxon>rosids</taxon>
        <taxon>malvids</taxon>
        <taxon>Brassicales</taxon>
        <taxon>Brassicaceae</taxon>
        <taxon>Brassiceae</taxon>
        <taxon>Brassica</taxon>
    </lineage>
</organism>
<accession>A0ABQ7D9X8</accession>
<evidence type="ECO:0000313" key="3">
    <source>
        <dbReference type="Proteomes" id="UP000266723"/>
    </source>
</evidence>